<evidence type="ECO:0000259" key="2">
    <source>
        <dbReference type="Pfam" id="PF13581"/>
    </source>
</evidence>
<evidence type="ECO:0000313" key="4">
    <source>
        <dbReference type="Proteomes" id="UP000518605"/>
    </source>
</evidence>
<dbReference type="RefSeq" id="WP_183559471.1">
    <property type="nucleotide sequence ID" value="NZ_CBCSLB010000009.1"/>
</dbReference>
<dbReference type="EMBL" id="JACHXW010000002">
    <property type="protein sequence ID" value="MBB3150997.1"/>
    <property type="molecule type" value="Genomic_DNA"/>
</dbReference>
<dbReference type="EC" id="2.7.11.1" evidence="3"/>
<dbReference type="CDD" id="cd16936">
    <property type="entry name" value="HATPase_RsbW-like"/>
    <property type="match status" value="1"/>
</dbReference>
<keyword evidence="1" id="KW-0723">Serine/threonine-protein kinase</keyword>
<sequence>MNSFIHLTIPARAEFIDIVRLTLFGIANKAGFSYEEIEDMKVAVTEACTNVVLHAYSNAQPGVIDLSFELEHNGITIRIKDEGSSFKYKPADSKAATLHDKELSEVTAGGLGLFMMHALMDKVEVFSERGTEVILTKLFGRKEEMA</sequence>
<dbReference type="NCBIfam" id="NF003144">
    <property type="entry name" value="PRK04069.1"/>
    <property type="match status" value="1"/>
</dbReference>
<feature type="domain" description="Histidine kinase/HSP90-like ATPase" evidence="2">
    <location>
        <begin position="9"/>
        <end position="137"/>
    </location>
</feature>
<organism evidence="3 4">
    <name type="scientific">Paenibacillus endophyticus</name>
    <dbReference type="NCBI Taxonomy" id="1294268"/>
    <lineage>
        <taxon>Bacteria</taxon>
        <taxon>Bacillati</taxon>
        <taxon>Bacillota</taxon>
        <taxon>Bacilli</taxon>
        <taxon>Bacillales</taxon>
        <taxon>Paenibacillaceae</taxon>
        <taxon>Paenibacillus</taxon>
    </lineage>
</organism>
<proteinExistence type="predicted"/>
<dbReference type="Pfam" id="PF13581">
    <property type="entry name" value="HATPase_c_2"/>
    <property type="match status" value="1"/>
</dbReference>
<gene>
    <name evidence="3" type="ORF">FHS16_001031</name>
</gene>
<dbReference type="GO" id="GO:0004674">
    <property type="term" value="F:protein serine/threonine kinase activity"/>
    <property type="evidence" value="ECO:0007669"/>
    <property type="project" value="UniProtKB-KW"/>
</dbReference>
<name>A0A7W5C500_9BACL</name>
<dbReference type="PANTHER" id="PTHR35526:SF3">
    <property type="entry name" value="ANTI-SIGMA-F FACTOR RSBW"/>
    <property type="match status" value="1"/>
</dbReference>
<dbReference type="SUPFAM" id="SSF55874">
    <property type="entry name" value="ATPase domain of HSP90 chaperone/DNA topoisomerase II/histidine kinase"/>
    <property type="match status" value="1"/>
</dbReference>
<dbReference type="InterPro" id="IPR003594">
    <property type="entry name" value="HATPase_dom"/>
</dbReference>
<reference evidence="3 4" key="1">
    <citation type="submission" date="2020-08" db="EMBL/GenBank/DDBJ databases">
        <title>Genomic Encyclopedia of Type Strains, Phase III (KMG-III): the genomes of soil and plant-associated and newly described type strains.</title>
        <authorList>
            <person name="Whitman W."/>
        </authorList>
    </citation>
    <scope>NUCLEOTIDE SEQUENCE [LARGE SCALE GENOMIC DNA]</scope>
    <source>
        <strain evidence="3 4">CECT 8234</strain>
    </source>
</reference>
<evidence type="ECO:0000256" key="1">
    <source>
        <dbReference type="ARBA" id="ARBA00022527"/>
    </source>
</evidence>
<dbReference type="InterPro" id="IPR050267">
    <property type="entry name" value="Anti-sigma-factor_SerPK"/>
</dbReference>
<keyword evidence="4" id="KW-1185">Reference proteome</keyword>
<dbReference type="PANTHER" id="PTHR35526">
    <property type="entry name" value="ANTI-SIGMA-F FACTOR RSBW-RELATED"/>
    <property type="match status" value="1"/>
</dbReference>
<keyword evidence="3" id="KW-0808">Transferase</keyword>
<protein>
    <submittedName>
        <fullName evidence="3">Serine/threonine-protein kinase RsbW</fullName>
        <ecNumber evidence="3">2.7.11.1</ecNumber>
    </submittedName>
</protein>
<dbReference type="AlphaFoldDB" id="A0A7W5C500"/>
<dbReference type="Proteomes" id="UP000518605">
    <property type="component" value="Unassembled WGS sequence"/>
</dbReference>
<keyword evidence="3" id="KW-0418">Kinase</keyword>
<comment type="caution">
    <text evidence="3">The sequence shown here is derived from an EMBL/GenBank/DDBJ whole genome shotgun (WGS) entry which is preliminary data.</text>
</comment>
<dbReference type="Gene3D" id="3.30.565.10">
    <property type="entry name" value="Histidine kinase-like ATPase, C-terminal domain"/>
    <property type="match status" value="1"/>
</dbReference>
<accession>A0A7W5C500</accession>
<dbReference type="InterPro" id="IPR036890">
    <property type="entry name" value="HATPase_C_sf"/>
</dbReference>
<evidence type="ECO:0000313" key="3">
    <source>
        <dbReference type="EMBL" id="MBB3150997.1"/>
    </source>
</evidence>